<accession>R7S351</accession>
<dbReference type="GO" id="GO:0046872">
    <property type="term" value="F:metal ion binding"/>
    <property type="evidence" value="ECO:0007669"/>
    <property type="project" value="UniProtKB-KW"/>
</dbReference>
<keyword evidence="2 5" id="KW-0547">Nucleotide-binding</keyword>
<dbReference type="PANTHER" id="PTHR10218">
    <property type="entry name" value="GTP-BINDING PROTEIN ALPHA SUBUNIT"/>
    <property type="match status" value="1"/>
</dbReference>
<evidence type="ECO:0000256" key="7">
    <source>
        <dbReference type="SAM" id="MobiDB-lite"/>
    </source>
</evidence>
<keyword evidence="3 5" id="KW-0342">GTP-binding</keyword>
<dbReference type="RefSeq" id="XP_007387738.1">
    <property type="nucleotide sequence ID" value="XM_007387676.1"/>
</dbReference>
<dbReference type="SUPFAM" id="SSF47895">
    <property type="entry name" value="Transducin (alpha subunit), insertion domain"/>
    <property type="match status" value="1"/>
</dbReference>
<dbReference type="PANTHER" id="PTHR10218:SF360">
    <property type="entry name" value="GUANINE NUCLEOTIDE-BINDING PROTEIN SUBUNIT ALPHA HOMOLOG"/>
    <property type="match status" value="1"/>
</dbReference>
<dbReference type="OrthoDB" id="5817230at2759"/>
<dbReference type="PROSITE" id="PS51882">
    <property type="entry name" value="G_ALPHA"/>
    <property type="match status" value="1"/>
</dbReference>
<dbReference type="FunFam" id="3.40.50.300:FF:000692">
    <property type="entry name" value="Guanine nucleotide-binding protein subunit alpha"/>
    <property type="match status" value="1"/>
</dbReference>
<protein>
    <submittedName>
        <fullName evidence="8">G-alpha-domain-containing protein</fullName>
    </submittedName>
</protein>
<dbReference type="GO" id="GO:0005525">
    <property type="term" value="F:GTP binding"/>
    <property type="evidence" value="ECO:0007669"/>
    <property type="project" value="UniProtKB-KW"/>
</dbReference>
<dbReference type="Pfam" id="PF00503">
    <property type="entry name" value="G-alpha"/>
    <property type="match status" value="1"/>
</dbReference>
<dbReference type="GO" id="GO:0003924">
    <property type="term" value="F:GTPase activity"/>
    <property type="evidence" value="ECO:0007669"/>
    <property type="project" value="InterPro"/>
</dbReference>
<dbReference type="GO" id="GO:0031683">
    <property type="term" value="F:G-protein beta/gamma-subunit complex binding"/>
    <property type="evidence" value="ECO:0007669"/>
    <property type="project" value="InterPro"/>
</dbReference>
<dbReference type="GO" id="GO:0005834">
    <property type="term" value="C:heterotrimeric G-protein complex"/>
    <property type="evidence" value="ECO:0007669"/>
    <property type="project" value="TreeGrafter"/>
</dbReference>
<feature type="compositionally biased region" description="Basic and acidic residues" evidence="7">
    <location>
        <begin position="36"/>
        <end position="45"/>
    </location>
</feature>
<evidence type="ECO:0000313" key="9">
    <source>
        <dbReference type="Proteomes" id="UP000054196"/>
    </source>
</evidence>
<feature type="region of interest" description="Disordered" evidence="7">
    <location>
        <begin position="1"/>
        <end position="45"/>
    </location>
</feature>
<dbReference type="SMART" id="SM00275">
    <property type="entry name" value="G_alpha"/>
    <property type="match status" value="1"/>
</dbReference>
<dbReference type="OMA" id="WRTVIYF"/>
<keyword evidence="6" id="KW-0460">Magnesium</keyword>
<feature type="compositionally biased region" description="Basic and acidic residues" evidence="7">
    <location>
        <begin position="176"/>
        <end position="194"/>
    </location>
</feature>
<evidence type="ECO:0000256" key="1">
    <source>
        <dbReference type="ARBA" id="ARBA00022723"/>
    </source>
</evidence>
<dbReference type="eggNOG" id="KOG0082">
    <property type="taxonomic scope" value="Eukaryota"/>
</dbReference>
<feature type="binding site" evidence="6">
    <location>
        <position position="264"/>
    </location>
    <ligand>
        <name>Mg(2+)</name>
        <dbReference type="ChEBI" id="CHEBI:18420"/>
    </ligand>
</feature>
<dbReference type="Gene3D" id="3.40.50.300">
    <property type="entry name" value="P-loop containing nucleotide triphosphate hydrolases"/>
    <property type="match status" value="1"/>
</dbReference>
<dbReference type="GO" id="GO:0007188">
    <property type="term" value="P:adenylate cyclase-modulating G protein-coupled receptor signaling pathway"/>
    <property type="evidence" value="ECO:0007669"/>
    <property type="project" value="TreeGrafter"/>
</dbReference>
<name>R7S351_PUNST</name>
<evidence type="ECO:0000256" key="3">
    <source>
        <dbReference type="ARBA" id="ARBA00023134"/>
    </source>
</evidence>
<reference evidence="9" key="1">
    <citation type="journal article" date="2012" name="Science">
        <title>The Paleozoic origin of enzymatic lignin decomposition reconstructed from 31 fungal genomes.</title>
        <authorList>
            <person name="Floudas D."/>
            <person name="Binder M."/>
            <person name="Riley R."/>
            <person name="Barry K."/>
            <person name="Blanchette R.A."/>
            <person name="Henrissat B."/>
            <person name="Martinez A.T."/>
            <person name="Otillar R."/>
            <person name="Spatafora J.W."/>
            <person name="Yadav J.S."/>
            <person name="Aerts A."/>
            <person name="Benoit I."/>
            <person name="Boyd A."/>
            <person name="Carlson A."/>
            <person name="Copeland A."/>
            <person name="Coutinho P.M."/>
            <person name="de Vries R.P."/>
            <person name="Ferreira P."/>
            <person name="Findley K."/>
            <person name="Foster B."/>
            <person name="Gaskell J."/>
            <person name="Glotzer D."/>
            <person name="Gorecki P."/>
            <person name="Heitman J."/>
            <person name="Hesse C."/>
            <person name="Hori C."/>
            <person name="Igarashi K."/>
            <person name="Jurgens J.A."/>
            <person name="Kallen N."/>
            <person name="Kersten P."/>
            <person name="Kohler A."/>
            <person name="Kuees U."/>
            <person name="Kumar T.K.A."/>
            <person name="Kuo A."/>
            <person name="LaButti K."/>
            <person name="Larrondo L.F."/>
            <person name="Lindquist E."/>
            <person name="Ling A."/>
            <person name="Lombard V."/>
            <person name="Lucas S."/>
            <person name="Lundell T."/>
            <person name="Martin R."/>
            <person name="McLaughlin D.J."/>
            <person name="Morgenstern I."/>
            <person name="Morin E."/>
            <person name="Murat C."/>
            <person name="Nagy L.G."/>
            <person name="Nolan M."/>
            <person name="Ohm R.A."/>
            <person name="Patyshakuliyeva A."/>
            <person name="Rokas A."/>
            <person name="Ruiz-Duenas F.J."/>
            <person name="Sabat G."/>
            <person name="Salamov A."/>
            <person name="Samejima M."/>
            <person name="Schmutz J."/>
            <person name="Slot J.C."/>
            <person name="St John F."/>
            <person name="Stenlid J."/>
            <person name="Sun H."/>
            <person name="Sun S."/>
            <person name="Syed K."/>
            <person name="Tsang A."/>
            <person name="Wiebenga A."/>
            <person name="Young D."/>
            <person name="Pisabarro A."/>
            <person name="Eastwood D.C."/>
            <person name="Martin F."/>
            <person name="Cullen D."/>
            <person name="Grigoriev I.V."/>
            <person name="Hibbett D.S."/>
        </authorList>
    </citation>
    <scope>NUCLEOTIDE SEQUENCE [LARGE SCALE GENOMIC DNA]</scope>
    <source>
        <strain evidence="9">HHB-11173 SS5</strain>
    </source>
</reference>
<dbReference type="InterPro" id="IPR011025">
    <property type="entry name" value="GproteinA_insert"/>
</dbReference>
<keyword evidence="1 6" id="KW-0479">Metal-binding</keyword>
<evidence type="ECO:0000256" key="4">
    <source>
        <dbReference type="ARBA" id="ARBA00023224"/>
    </source>
</evidence>
<organism evidence="8 9">
    <name type="scientific">Punctularia strigosozonata (strain HHB-11173)</name>
    <name type="common">White-rot fungus</name>
    <dbReference type="NCBI Taxonomy" id="741275"/>
    <lineage>
        <taxon>Eukaryota</taxon>
        <taxon>Fungi</taxon>
        <taxon>Dikarya</taxon>
        <taxon>Basidiomycota</taxon>
        <taxon>Agaricomycotina</taxon>
        <taxon>Agaricomycetes</taxon>
        <taxon>Corticiales</taxon>
        <taxon>Punctulariaceae</taxon>
        <taxon>Punctularia</taxon>
    </lineage>
</organism>
<dbReference type="SUPFAM" id="SSF52540">
    <property type="entry name" value="P-loop containing nucleoside triphosphate hydrolases"/>
    <property type="match status" value="1"/>
</dbReference>
<feature type="binding site" evidence="5">
    <location>
        <begin position="357"/>
        <end position="360"/>
    </location>
    <ligand>
        <name>GTP</name>
        <dbReference type="ChEBI" id="CHEBI:37565"/>
    </ligand>
</feature>
<keyword evidence="9" id="KW-1185">Reference proteome</keyword>
<dbReference type="KEGG" id="psq:PUNSTDRAFT_128076"/>
<sequence length="483" mass="54555">MHSAAGGTKMVRTSSMYSADDPLGQCLRPPETETEDERRARLEREYEARRVSDGIDEQLKNERKKWEKQRRQEVKLLLLGQAESAPVLAHQAAQLAPSPSRLLVLPHRRGGPHEPRTPGQHELAALRLRLSPLTGSERALADRLNEGVALRSGSGVYARQGWQARVARSLSSASSSRDDDGAAAKRQQHQQDEDRAVAEIARVLEASVDDVVKLWEHPTVLALMKRRRLRLDEWSEFFLKNIRRIAKASYVPTTDDILRARIQTMGVAEHVFDVVLPGQSPFAWRIYDVGGARGQRHTWVPYFDDAKAIIFLAPISAFDQFLEEDSKTNRIDDSLQLFTQICANPLLANVHLVLFLNKTDVLRAKLESGLRLQKYVTSFGDKTNDYETVSRYFVTHFTLVHKRNSVHSKSRVLYTHLTNVVDTQATQSIIANGPEVVSEVRWSAGGVRVSPRCRWRRTMGGGSVSMKEERDSVVEIIGKMMHE</sequence>
<dbReference type="GO" id="GO:0001664">
    <property type="term" value="F:G protein-coupled receptor binding"/>
    <property type="evidence" value="ECO:0007669"/>
    <property type="project" value="TreeGrafter"/>
</dbReference>
<evidence type="ECO:0000256" key="6">
    <source>
        <dbReference type="PIRSR" id="PIRSR601019-2"/>
    </source>
</evidence>
<evidence type="ECO:0000256" key="5">
    <source>
        <dbReference type="PIRSR" id="PIRSR601019-1"/>
    </source>
</evidence>
<dbReference type="PRINTS" id="PR00318">
    <property type="entry name" value="GPROTEINA"/>
</dbReference>
<feature type="binding site" evidence="5">
    <location>
        <begin position="258"/>
        <end position="264"/>
    </location>
    <ligand>
        <name>GTP</name>
        <dbReference type="ChEBI" id="CHEBI:37565"/>
    </ligand>
</feature>
<keyword evidence="4" id="KW-0807">Transducer</keyword>
<evidence type="ECO:0000256" key="2">
    <source>
        <dbReference type="ARBA" id="ARBA00022741"/>
    </source>
</evidence>
<dbReference type="GO" id="GO:0005737">
    <property type="term" value="C:cytoplasm"/>
    <property type="evidence" value="ECO:0007669"/>
    <property type="project" value="TreeGrafter"/>
</dbReference>
<dbReference type="Proteomes" id="UP000054196">
    <property type="component" value="Unassembled WGS sequence"/>
</dbReference>
<dbReference type="InterPro" id="IPR027417">
    <property type="entry name" value="P-loop_NTPase"/>
</dbReference>
<dbReference type="GeneID" id="18878107"/>
<proteinExistence type="predicted"/>
<evidence type="ECO:0000313" key="8">
    <source>
        <dbReference type="EMBL" id="EIN04815.1"/>
    </source>
</evidence>
<dbReference type="AlphaFoldDB" id="R7S351"/>
<dbReference type="InterPro" id="IPR001019">
    <property type="entry name" value="Gprotein_alpha_su"/>
</dbReference>
<dbReference type="HOGENOM" id="CLU_014184_1_1_1"/>
<gene>
    <name evidence="8" type="ORF">PUNSTDRAFT_128076</name>
</gene>
<feature type="region of interest" description="Disordered" evidence="7">
    <location>
        <begin position="169"/>
        <end position="194"/>
    </location>
</feature>
<dbReference type="EMBL" id="JH687552">
    <property type="protein sequence ID" value="EIN04815.1"/>
    <property type="molecule type" value="Genomic_DNA"/>
</dbReference>